<dbReference type="Proteomes" id="UP000217790">
    <property type="component" value="Unassembled WGS sequence"/>
</dbReference>
<accession>A0A2H3CTK6</accession>
<gene>
    <name evidence="2" type="ORF">ARMGADRAFT_1036490</name>
</gene>
<organism evidence="2 3">
    <name type="scientific">Armillaria gallica</name>
    <name type="common">Bulbous honey fungus</name>
    <name type="synonym">Armillaria bulbosa</name>
    <dbReference type="NCBI Taxonomy" id="47427"/>
    <lineage>
        <taxon>Eukaryota</taxon>
        <taxon>Fungi</taxon>
        <taxon>Dikarya</taxon>
        <taxon>Basidiomycota</taxon>
        <taxon>Agaricomycotina</taxon>
        <taxon>Agaricomycetes</taxon>
        <taxon>Agaricomycetidae</taxon>
        <taxon>Agaricales</taxon>
        <taxon>Marasmiineae</taxon>
        <taxon>Physalacriaceae</taxon>
        <taxon>Armillaria</taxon>
    </lineage>
</organism>
<evidence type="ECO:0000313" key="2">
    <source>
        <dbReference type="EMBL" id="PBK85190.1"/>
    </source>
</evidence>
<feature type="region of interest" description="Disordered" evidence="1">
    <location>
        <begin position="106"/>
        <end position="133"/>
    </location>
</feature>
<dbReference type="InParanoid" id="A0A2H3CTK6"/>
<evidence type="ECO:0000256" key="1">
    <source>
        <dbReference type="SAM" id="MobiDB-lite"/>
    </source>
</evidence>
<evidence type="ECO:0000313" key="3">
    <source>
        <dbReference type="Proteomes" id="UP000217790"/>
    </source>
</evidence>
<dbReference type="AlphaFoldDB" id="A0A2H3CTK6"/>
<keyword evidence="3" id="KW-1185">Reference proteome</keyword>
<dbReference type="OrthoDB" id="3270804at2759"/>
<sequence length="305" mass="33764">MLQSKTWYVIYKGLWVGVVTSSNTANSATLGVSNCSQKGFKNQQDAVNTFNEALDEKEVKILSLSMANTHLNHIDDGNTSDDSLEITLLSDSSSDSSNLEIWMSAEEGSDNSDPDRSVPTSDTPSVQSDVPLDPPPLYKAIACLNLHENAVDQASYSHDETLYMVQSATYTGMTTDWSHASQLVLEQQGMPVRPKPVEYRSHADAHAAYEYAEHREMNIPKPIDFLHALEEAFDTPLNLGQDHPRCLEASINAVGVCGNSHESYESLEVVQEKFQSALDQPGHVVFLHANQYRCDRDVYPPTVPM</sequence>
<dbReference type="InterPro" id="IPR009027">
    <property type="entry name" value="Ribosomal_bL9/RNase_H1_N"/>
</dbReference>
<proteinExistence type="predicted"/>
<protein>
    <submittedName>
        <fullName evidence="2">Uncharacterized protein</fullName>
    </submittedName>
</protein>
<dbReference type="EMBL" id="KZ293692">
    <property type="protein sequence ID" value="PBK85190.1"/>
    <property type="molecule type" value="Genomic_DNA"/>
</dbReference>
<name>A0A2H3CTK6_ARMGA</name>
<dbReference type="SUPFAM" id="SSF55658">
    <property type="entry name" value="L9 N-domain-like"/>
    <property type="match status" value="1"/>
</dbReference>
<feature type="compositionally biased region" description="Polar residues" evidence="1">
    <location>
        <begin position="118"/>
        <end position="128"/>
    </location>
</feature>
<reference evidence="3" key="1">
    <citation type="journal article" date="2017" name="Nat. Ecol. Evol.">
        <title>Genome expansion and lineage-specific genetic innovations in the forest pathogenic fungi Armillaria.</title>
        <authorList>
            <person name="Sipos G."/>
            <person name="Prasanna A.N."/>
            <person name="Walter M.C."/>
            <person name="O'Connor E."/>
            <person name="Balint B."/>
            <person name="Krizsan K."/>
            <person name="Kiss B."/>
            <person name="Hess J."/>
            <person name="Varga T."/>
            <person name="Slot J."/>
            <person name="Riley R."/>
            <person name="Boka B."/>
            <person name="Rigling D."/>
            <person name="Barry K."/>
            <person name="Lee J."/>
            <person name="Mihaltcheva S."/>
            <person name="LaButti K."/>
            <person name="Lipzen A."/>
            <person name="Waldron R."/>
            <person name="Moloney N.M."/>
            <person name="Sperisen C."/>
            <person name="Kredics L."/>
            <person name="Vagvoelgyi C."/>
            <person name="Patrignani A."/>
            <person name="Fitzpatrick D."/>
            <person name="Nagy I."/>
            <person name="Doyle S."/>
            <person name="Anderson J.B."/>
            <person name="Grigoriev I.V."/>
            <person name="Gueldener U."/>
            <person name="Muensterkoetter M."/>
            <person name="Nagy L.G."/>
        </authorList>
    </citation>
    <scope>NUCLEOTIDE SEQUENCE [LARGE SCALE GENOMIC DNA]</scope>
    <source>
        <strain evidence="3">Ar21-2</strain>
    </source>
</reference>